<feature type="coiled-coil region" evidence="1">
    <location>
        <begin position="513"/>
        <end position="540"/>
    </location>
</feature>
<dbReference type="Pfam" id="PF13166">
    <property type="entry name" value="AAA_13"/>
    <property type="match status" value="1"/>
</dbReference>
<dbReference type="InterPro" id="IPR027417">
    <property type="entry name" value="P-loop_NTPase"/>
</dbReference>
<dbReference type="EMBL" id="MN079083">
    <property type="protein sequence ID" value="QEA04430.1"/>
    <property type="molecule type" value="Genomic_DNA"/>
</dbReference>
<protein>
    <recommendedName>
        <fullName evidence="2">Protein CR006 P-loop domain-containing protein</fullName>
    </recommendedName>
</protein>
<proteinExistence type="predicted"/>
<feature type="coiled-coil region" evidence="1">
    <location>
        <begin position="411"/>
        <end position="438"/>
    </location>
</feature>
<dbReference type="SUPFAM" id="SSF52540">
    <property type="entry name" value="P-loop containing nucleoside triphosphate hydrolases"/>
    <property type="match status" value="1"/>
</dbReference>
<dbReference type="CDD" id="cd00267">
    <property type="entry name" value="ABC_ATPase"/>
    <property type="match status" value="1"/>
</dbReference>
<gene>
    <name evidence="3" type="ORF">KBTEX_00738</name>
</gene>
<dbReference type="AlphaFoldDB" id="A0A5B8R700"/>
<evidence type="ECO:0000256" key="1">
    <source>
        <dbReference type="SAM" id="Coils"/>
    </source>
</evidence>
<evidence type="ECO:0000313" key="3">
    <source>
        <dbReference type="EMBL" id="QEA04430.1"/>
    </source>
</evidence>
<dbReference type="InterPro" id="IPR026866">
    <property type="entry name" value="CR006_AAA"/>
</dbReference>
<keyword evidence="1" id="KW-0175">Coiled coil</keyword>
<accession>A0A5B8R700</accession>
<feature type="coiled-coil region" evidence="1">
    <location>
        <begin position="315"/>
        <end position="345"/>
    </location>
</feature>
<dbReference type="PANTHER" id="PTHR32114">
    <property type="entry name" value="ABC TRANSPORTER ABCH.3"/>
    <property type="match status" value="1"/>
</dbReference>
<feature type="domain" description="Protein CR006 P-loop" evidence="2">
    <location>
        <begin position="386"/>
        <end position="707"/>
    </location>
</feature>
<organism evidence="3">
    <name type="scientific">uncultured organism</name>
    <dbReference type="NCBI Taxonomy" id="155900"/>
    <lineage>
        <taxon>unclassified sequences</taxon>
        <taxon>environmental samples</taxon>
    </lineage>
</organism>
<dbReference type="PANTHER" id="PTHR32114:SF2">
    <property type="entry name" value="ABC TRANSPORTER ABCH.3"/>
    <property type="match status" value="1"/>
</dbReference>
<name>A0A5B8R700_9ZZZZ</name>
<sequence>MRILNEILKWTRSRPSWQRDACRRLLQKENGLGEVDYSELYELLKKDHGIKTDRAVTSVPLENEHLPAERTLGETVTLLSLRDLNNVNQISNDQNLGFAQTGMTVVYGGNGTGKSGYARVMKRACRARDQSEPIHPNANDPSVARKEPTAKFDVEVYGRVEEVEWSRGATPPDRLSMISVFDSKCARSYITAEQDVAYLPYGLDILENLAKEVVPKISEKLDAELAGIDIDTTPFKHLVGDTEVGKTIKNLSAKSDVDAITSLGTLTEGEIKRIADLEVALKEADPFAKGEEFRRSAIRLKAYAEKLSSPLVWVSDHAVEKLERLNGERAAAEAAEKKAADALRAGEELLPGTGDQTWKRLFDSAKRYFTEVAYPGEAFPANVEGKVCPLCQEDLPDAANQRLKRFHEYIENDVAKTADNARRKVEEAKTKIEAASLSISPDEALADELKGLDDEILPKIADFEASLEARRASILDSLGKSDWSDISGLNESPRVYVRQLAAHQLKSCRELRRAADEEKRRQLEEELAELSARQRLATSLKAVIDLLERMKRKAALEKCRQSLKTRPISDKSKELASVAVTEELRKALDEEFNRLGIGHIKTKLKERSARGRMLHQLLLDLPTTNKIEEILSEGEQRAIALGSFFAELALADHSCGIVFDDPVSSLDHKRRGKVAKRMVREASSRQVIVFTHDVVFLEQLRTECDRALHEPTITSLDRVGASAGIVSSGLPWAHQSVGERIDVLEKAQKHFEKLPWPAEPSAELAGEITRQYSLLRATIERVVQDHLLNGTVQRFRDYIDVKRLSKVVGLRQAEVDELFRLNQRCHDIVEAHDPASAKDEPPPTPDELKQDIADLRALVETVRARRNAARGSA</sequence>
<reference evidence="3" key="1">
    <citation type="submission" date="2019-06" db="EMBL/GenBank/DDBJ databases">
        <authorList>
            <person name="Murdoch R.W."/>
            <person name="Fathepure B."/>
        </authorList>
    </citation>
    <scope>NUCLEOTIDE SEQUENCE</scope>
</reference>
<dbReference type="Gene3D" id="3.40.50.300">
    <property type="entry name" value="P-loop containing nucleotide triphosphate hydrolases"/>
    <property type="match status" value="1"/>
</dbReference>
<evidence type="ECO:0000259" key="2">
    <source>
        <dbReference type="Pfam" id="PF13166"/>
    </source>
</evidence>